<keyword evidence="2" id="KW-1185">Reference proteome</keyword>
<proteinExistence type="predicted"/>
<dbReference type="Proteomes" id="UP000294933">
    <property type="component" value="Unassembled WGS sequence"/>
</dbReference>
<reference evidence="1 2" key="1">
    <citation type="submission" date="2018-06" db="EMBL/GenBank/DDBJ databases">
        <title>A transcriptomic atlas of mushroom development highlights an independent origin of complex multicellularity.</title>
        <authorList>
            <consortium name="DOE Joint Genome Institute"/>
            <person name="Krizsan K."/>
            <person name="Almasi E."/>
            <person name="Merenyi Z."/>
            <person name="Sahu N."/>
            <person name="Viragh M."/>
            <person name="Koszo T."/>
            <person name="Mondo S."/>
            <person name="Kiss B."/>
            <person name="Balint B."/>
            <person name="Kues U."/>
            <person name="Barry K."/>
            <person name="Hegedus J.C."/>
            <person name="Henrissat B."/>
            <person name="Johnson J."/>
            <person name="Lipzen A."/>
            <person name="Ohm R."/>
            <person name="Nagy I."/>
            <person name="Pangilinan J."/>
            <person name="Yan J."/>
            <person name="Xiong Y."/>
            <person name="Grigoriev I.V."/>
            <person name="Hibbett D.S."/>
            <person name="Nagy L.G."/>
        </authorList>
    </citation>
    <scope>NUCLEOTIDE SEQUENCE [LARGE SCALE GENOMIC DNA]</scope>
    <source>
        <strain evidence="1 2">SZMC22713</strain>
    </source>
</reference>
<evidence type="ECO:0000313" key="2">
    <source>
        <dbReference type="Proteomes" id="UP000294933"/>
    </source>
</evidence>
<gene>
    <name evidence="1" type="ORF">BD410DRAFT_808808</name>
</gene>
<dbReference type="VEuPathDB" id="FungiDB:BD410DRAFT_808808"/>
<accession>A0A4Y7PMA6</accession>
<dbReference type="EMBL" id="ML170270">
    <property type="protein sequence ID" value="TDL15580.1"/>
    <property type="molecule type" value="Genomic_DNA"/>
</dbReference>
<evidence type="ECO:0000313" key="1">
    <source>
        <dbReference type="EMBL" id="TDL15580.1"/>
    </source>
</evidence>
<organism evidence="1 2">
    <name type="scientific">Rickenella mellea</name>
    <dbReference type="NCBI Taxonomy" id="50990"/>
    <lineage>
        <taxon>Eukaryota</taxon>
        <taxon>Fungi</taxon>
        <taxon>Dikarya</taxon>
        <taxon>Basidiomycota</taxon>
        <taxon>Agaricomycotina</taxon>
        <taxon>Agaricomycetes</taxon>
        <taxon>Hymenochaetales</taxon>
        <taxon>Rickenellaceae</taxon>
        <taxon>Rickenella</taxon>
    </lineage>
</organism>
<protein>
    <submittedName>
        <fullName evidence="1">Uncharacterized protein</fullName>
    </submittedName>
</protein>
<dbReference type="AlphaFoldDB" id="A0A4Y7PMA6"/>
<sequence length="186" mass="20353">MANKACPNSKNAGPESRNLSLFMRPRFRLQIILETFQAHAILRRQYNTEIEPKLTDFWNSHAIVLFGERGPLPKKAVRSTLGSHHDHRPLIVGIPSTPASIAPFEVQWSLLSLPPPSLGGPSQSINNHDGKSEQFGTFAIKLTRLSTKLAHLPSIAGPTIPVATPSVSSSTSFIKNLVKHDPSQVV</sequence>
<name>A0A4Y7PMA6_9AGAM</name>